<dbReference type="WBParaSite" id="ACRNAN_Path_494.g1856.t1">
    <property type="protein sequence ID" value="ACRNAN_Path_494.g1856.t1"/>
    <property type="gene ID" value="ACRNAN_Path_494.g1856"/>
</dbReference>
<feature type="signal peptide" evidence="2">
    <location>
        <begin position="1"/>
        <end position="24"/>
    </location>
</feature>
<dbReference type="Proteomes" id="UP000887540">
    <property type="component" value="Unplaced"/>
</dbReference>
<evidence type="ECO:0000313" key="3">
    <source>
        <dbReference type="Proteomes" id="UP000887540"/>
    </source>
</evidence>
<feature type="compositionally biased region" description="Low complexity" evidence="1">
    <location>
        <begin position="95"/>
        <end position="107"/>
    </location>
</feature>
<evidence type="ECO:0000256" key="1">
    <source>
        <dbReference type="SAM" id="MobiDB-lite"/>
    </source>
</evidence>
<dbReference type="AlphaFoldDB" id="A0A914C7S8"/>
<name>A0A914C7S8_9BILA</name>
<dbReference type="InterPro" id="IPR036383">
    <property type="entry name" value="TSP1_rpt_sf"/>
</dbReference>
<reference evidence="4" key="1">
    <citation type="submission" date="2022-11" db="UniProtKB">
        <authorList>
            <consortium name="WormBaseParasite"/>
        </authorList>
    </citation>
    <scope>IDENTIFICATION</scope>
</reference>
<dbReference type="Gene3D" id="2.20.100.10">
    <property type="entry name" value="Thrombospondin type-1 (TSP1) repeat"/>
    <property type="match status" value="1"/>
</dbReference>
<dbReference type="SUPFAM" id="SSF82895">
    <property type="entry name" value="TSP-1 type 1 repeat"/>
    <property type="match status" value="1"/>
</dbReference>
<sequence length="220" mass="24642">MCRLYKIFIVLFLFCLFGHENILASPVSIRIEASTENDFHLGPGPREHFELLEEYHPLGTAVNAKHAQNITGQKLAPSAQTPSKGNGVETRTQSSEEISSSEENSSETVGILEPPAPTTAPLEPEEPIVVQAIGRNRYQNIKPLNPKYKSKASPNKSRWLEWSRWSECSEGKRIRTRKCYEIGGIRCEGSNIDIQLCFSTDEQNIPVAKDPHIIEKEILG</sequence>
<organism evidence="3 4">
    <name type="scientific">Acrobeloides nanus</name>
    <dbReference type="NCBI Taxonomy" id="290746"/>
    <lineage>
        <taxon>Eukaryota</taxon>
        <taxon>Metazoa</taxon>
        <taxon>Ecdysozoa</taxon>
        <taxon>Nematoda</taxon>
        <taxon>Chromadorea</taxon>
        <taxon>Rhabditida</taxon>
        <taxon>Tylenchina</taxon>
        <taxon>Cephalobomorpha</taxon>
        <taxon>Cephaloboidea</taxon>
        <taxon>Cephalobidae</taxon>
        <taxon>Acrobeloides</taxon>
    </lineage>
</organism>
<feature type="region of interest" description="Disordered" evidence="1">
    <location>
        <begin position="73"/>
        <end position="124"/>
    </location>
</feature>
<protein>
    <submittedName>
        <fullName evidence="4">Uncharacterized protein</fullName>
    </submittedName>
</protein>
<evidence type="ECO:0000313" key="4">
    <source>
        <dbReference type="WBParaSite" id="ACRNAN_Path_494.g1856.t1"/>
    </source>
</evidence>
<feature type="chain" id="PRO_5036904681" evidence="2">
    <location>
        <begin position="25"/>
        <end position="220"/>
    </location>
</feature>
<keyword evidence="2" id="KW-0732">Signal</keyword>
<evidence type="ECO:0000256" key="2">
    <source>
        <dbReference type="SAM" id="SignalP"/>
    </source>
</evidence>
<keyword evidence="3" id="KW-1185">Reference proteome</keyword>
<dbReference type="Pfam" id="PF00090">
    <property type="entry name" value="TSP_1"/>
    <property type="match status" value="1"/>
</dbReference>
<dbReference type="InterPro" id="IPR000884">
    <property type="entry name" value="TSP1_rpt"/>
</dbReference>
<feature type="compositionally biased region" description="Polar residues" evidence="1">
    <location>
        <begin position="73"/>
        <end position="93"/>
    </location>
</feature>
<proteinExistence type="predicted"/>
<dbReference type="PROSITE" id="PS50092">
    <property type="entry name" value="TSP1"/>
    <property type="match status" value="1"/>
</dbReference>
<accession>A0A914C7S8</accession>